<keyword evidence="1" id="KW-0812">Transmembrane</keyword>
<dbReference type="RefSeq" id="WP_311402565.1">
    <property type="nucleotide sequence ID" value="NZ_JAVRBG010000016.1"/>
</dbReference>
<comment type="caution">
    <text evidence="2">The sequence shown here is derived from an EMBL/GenBank/DDBJ whole genome shotgun (WGS) entry which is preliminary data.</text>
</comment>
<keyword evidence="1" id="KW-0472">Membrane</keyword>
<feature type="transmembrane region" description="Helical" evidence="1">
    <location>
        <begin position="32"/>
        <end position="51"/>
    </location>
</feature>
<gene>
    <name evidence="2" type="ORF">RLT85_13450</name>
</gene>
<feature type="transmembrane region" description="Helical" evidence="1">
    <location>
        <begin position="7"/>
        <end position="26"/>
    </location>
</feature>
<dbReference type="Proteomes" id="UP001182991">
    <property type="component" value="Unassembled WGS sequence"/>
</dbReference>
<proteinExistence type="predicted"/>
<accession>A0ABU2KLP3</accession>
<keyword evidence="1" id="KW-1133">Transmembrane helix</keyword>
<reference evidence="3" key="1">
    <citation type="submission" date="2023-07" db="EMBL/GenBank/DDBJ databases">
        <title>Isolating and identifying novel microbial strains from the Mariana Trench.</title>
        <authorList>
            <person name="Fu H."/>
        </authorList>
    </citation>
    <scope>NUCLEOTIDE SEQUENCE [LARGE SCALE GENOMIC DNA]</scope>
    <source>
        <strain evidence="3">T-y2</strain>
    </source>
</reference>
<evidence type="ECO:0000313" key="2">
    <source>
        <dbReference type="EMBL" id="MDT0295636.1"/>
    </source>
</evidence>
<dbReference type="EMBL" id="JAVRBG010000016">
    <property type="protein sequence ID" value="MDT0295636.1"/>
    <property type="molecule type" value="Genomic_DNA"/>
</dbReference>
<organism evidence="2 3">
    <name type="scientific">Mesonia ostreae</name>
    <dbReference type="NCBI Taxonomy" id="861110"/>
    <lineage>
        <taxon>Bacteria</taxon>
        <taxon>Pseudomonadati</taxon>
        <taxon>Bacteroidota</taxon>
        <taxon>Flavobacteriia</taxon>
        <taxon>Flavobacteriales</taxon>
        <taxon>Flavobacteriaceae</taxon>
        <taxon>Mesonia</taxon>
    </lineage>
</organism>
<protein>
    <submittedName>
        <fullName evidence="2">Uncharacterized protein</fullName>
    </submittedName>
</protein>
<keyword evidence="3" id="KW-1185">Reference proteome</keyword>
<evidence type="ECO:0000256" key="1">
    <source>
        <dbReference type="SAM" id="Phobius"/>
    </source>
</evidence>
<evidence type="ECO:0000313" key="3">
    <source>
        <dbReference type="Proteomes" id="UP001182991"/>
    </source>
</evidence>
<name>A0ABU2KLP3_9FLAO</name>
<sequence length="60" mass="6774">MNLKKKEIYIPILVTIVVFATMGFVLKEFVDTSAWSAAIGGVIGFLSLYFFSLRKKNKTK</sequence>